<protein>
    <recommendedName>
        <fullName evidence="5">DUF1800 domain-containing protein</fullName>
    </recommendedName>
</protein>
<keyword evidence="4" id="KW-1185">Reference proteome</keyword>
<feature type="compositionally biased region" description="Acidic residues" evidence="1">
    <location>
        <begin position="50"/>
        <end position="62"/>
    </location>
</feature>
<comment type="caution">
    <text evidence="3">The sequence shown here is derived from an EMBL/GenBank/DDBJ whole genome shotgun (WGS) entry which is preliminary data.</text>
</comment>
<dbReference type="PROSITE" id="PS51257">
    <property type="entry name" value="PROKAR_LIPOPROTEIN"/>
    <property type="match status" value="1"/>
</dbReference>
<dbReference type="HOGENOM" id="CLU_023627_0_0_6"/>
<dbReference type="RefSeq" id="WP_035516795.1">
    <property type="nucleotide sequence ID" value="NZ_KN234770.1"/>
</dbReference>
<feature type="chain" id="PRO_5001913056" description="DUF1800 domain-containing protein" evidence="2">
    <location>
        <begin position="18"/>
        <end position="624"/>
    </location>
</feature>
<keyword evidence="2" id="KW-0732">Signal</keyword>
<evidence type="ECO:0008006" key="5">
    <source>
        <dbReference type="Google" id="ProtNLM"/>
    </source>
</evidence>
<sequence>MRSHVLLTSVMVALSLAACGGGGGGGGYSEATQRPPPIADTSGASGVAEPEPEPEPEAEAEAEAELIDDRLVFATEASTARFLAQATFGATPTDLNDHTGTSISAWFRAEMDAPPADYLGMLDDYQARLAYIEFNPWNEAATTFAFWRQAIGGEDQLRQRMVYALSQLLVVSNAGGDQLTDIPEAVAYHQQLLTQHAFGNYRDLLEAITWSPGMGFYLTYMGNQKGDATTGRMPDENYARELLQLFTLGLVALNPDGSPRRDSSGDVVELYDNRDITGLARVFTGLDRTVTYEDGGEDPEVLASWRQPMVVYPELHSPLEKTFLSLTIPAGTSAEDSITMALDHIIEHPNVGPFVARQLVQRFTTSDPDPAYVARVAAAFDRGRYPLPDGGTVGDGRKGDLAATLAAILLDPENFEPGRPARFGKLREPVLRLTQWARAFKVSTLTPEYTTELWDLSAPSLFGQHPFRAPSVFNFYRPGFTPPGTESGALGMTVPELQITNAASIPGYNNTMSFFIFGRTADAELDEYRQLAAFAEVDFDPALARSSFIPDYSRETALADDVPALLAHLDTLLTGGQLSDTTIAMLQDYVSEIPLTDDDNSGRELRAMIAINLIMSAPDYWVQR</sequence>
<dbReference type="Pfam" id="PF08811">
    <property type="entry name" value="DUF1800"/>
    <property type="match status" value="1"/>
</dbReference>
<dbReference type="AlphaFoldDB" id="A0A095WZY4"/>
<gene>
    <name evidence="3" type="ORF">HRUBRA_01208</name>
</gene>
<dbReference type="Proteomes" id="UP000029640">
    <property type="component" value="Unassembled WGS sequence"/>
</dbReference>
<dbReference type="eggNOG" id="COG5267">
    <property type="taxonomic scope" value="Bacteria"/>
</dbReference>
<accession>A0A095WZY4</accession>
<proteinExistence type="predicted"/>
<evidence type="ECO:0000256" key="1">
    <source>
        <dbReference type="SAM" id="MobiDB-lite"/>
    </source>
</evidence>
<evidence type="ECO:0000256" key="2">
    <source>
        <dbReference type="SAM" id="SignalP"/>
    </source>
</evidence>
<dbReference type="PATRIC" id="fig|1265313.6.peg.1192"/>
<dbReference type="EMBL" id="AUVB01000035">
    <property type="protein sequence ID" value="KGE04179.1"/>
    <property type="molecule type" value="Genomic_DNA"/>
</dbReference>
<evidence type="ECO:0000313" key="4">
    <source>
        <dbReference type="Proteomes" id="UP000029640"/>
    </source>
</evidence>
<dbReference type="InterPro" id="IPR014917">
    <property type="entry name" value="DUF1800"/>
</dbReference>
<dbReference type="STRING" id="1265313.HRUBRA_01208"/>
<organism evidence="3 4">
    <name type="scientific">Pseudohaliea rubra DSM 19751</name>
    <dbReference type="NCBI Taxonomy" id="1265313"/>
    <lineage>
        <taxon>Bacteria</taxon>
        <taxon>Pseudomonadati</taxon>
        <taxon>Pseudomonadota</taxon>
        <taxon>Gammaproteobacteria</taxon>
        <taxon>Cellvibrionales</taxon>
        <taxon>Halieaceae</taxon>
        <taxon>Pseudohaliea</taxon>
    </lineage>
</organism>
<name>A0A095WZY4_9GAMM</name>
<dbReference type="OrthoDB" id="9772295at2"/>
<reference evidence="3 4" key="1">
    <citation type="journal article" date="2014" name="Genome Announc.">
        <title>Genome Sequence of Gammaproteobacterial Pseudohaliea rubra Type Strain DSM 19751, Isolated from Coastal Seawater of the Mediterranean Sea.</title>
        <authorList>
            <person name="Spring S."/>
            <person name="Fiebig A."/>
            <person name="Riedel T."/>
            <person name="Goker M."/>
            <person name="Klenk H.P."/>
        </authorList>
    </citation>
    <scope>NUCLEOTIDE SEQUENCE [LARGE SCALE GENOMIC DNA]</scope>
    <source>
        <strain evidence="3 4">DSM 19751</strain>
    </source>
</reference>
<feature type="signal peptide" evidence="2">
    <location>
        <begin position="1"/>
        <end position="17"/>
    </location>
</feature>
<dbReference type="PANTHER" id="PTHR43737">
    <property type="entry name" value="BLL7424 PROTEIN"/>
    <property type="match status" value="1"/>
</dbReference>
<evidence type="ECO:0000313" key="3">
    <source>
        <dbReference type="EMBL" id="KGE04179.1"/>
    </source>
</evidence>
<dbReference type="PANTHER" id="PTHR43737:SF1">
    <property type="entry name" value="DUF1501 DOMAIN-CONTAINING PROTEIN"/>
    <property type="match status" value="1"/>
</dbReference>
<feature type="region of interest" description="Disordered" evidence="1">
    <location>
        <begin position="23"/>
        <end position="62"/>
    </location>
</feature>